<organism evidence="4 5">
    <name type="scientific">Chitinimonas arctica</name>
    <dbReference type="NCBI Taxonomy" id="2594795"/>
    <lineage>
        <taxon>Bacteria</taxon>
        <taxon>Pseudomonadati</taxon>
        <taxon>Pseudomonadota</taxon>
        <taxon>Betaproteobacteria</taxon>
        <taxon>Neisseriales</taxon>
        <taxon>Chitinibacteraceae</taxon>
        <taxon>Chitinimonas</taxon>
    </lineage>
</organism>
<accession>A0A516SMB7</accession>
<evidence type="ECO:0000313" key="4">
    <source>
        <dbReference type="EMBL" id="QDQ29307.1"/>
    </source>
</evidence>
<dbReference type="InterPro" id="IPR003488">
    <property type="entry name" value="DprA"/>
</dbReference>
<dbReference type="InterPro" id="IPR041614">
    <property type="entry name" value="DprA_WH"/>
</dbReference>
<dbReference type="OrthoDB" id="9785707at2"/>
<evidence type="ECO:0000313" key="5">
    <source>
        <dbReference type="Proteomes" id="UP000317550"/>
    </source>
</evidence>
<evidence type="ECO:0000256" key="1">
    <source>
        <dbReference type="ARBA" id="ARBA00006525"/>
    </source>
</evidence>
<dbReference type="SUPFAM" id="SSF102405">
    <property type="entry name" value="MCP/YpsA-like"/>
    <property type="match status" value="1"/>
</dbReference>
<dbReference type="InterPro" id="IPR036388">
    <property type="entry name" value="WH-like_DNA-bd_sf"/>
</dbReference>
<keyword evidence="5" id="KW-1185">Reference proteome</keyword>
<dbReference type="PANTHER" id="PTHR43022">
    <property type="entry name" value="PROTEIN SMF"/>
    <property type="match status" value="1"/>
</dbReference>
<dbReference type="GO" id="GO:0009294">
    <property type="term" value="P:DNA-mediated transformation"/>
    <property type="evidence" value="ECO:0007669"/>
    <property type="project" value="InterPro"/>
</dbReference>
<dbReference type="InterPro" id="IPR057666">
    <property type="entry name" value="DrpA_SLOG"/>
</dbReference>
<dbReference type="PANTHER" id="PTHR43022:SF1">
    <property type="entry name" value="PROTEIN SMF"/>
    <property type="match status" value="1"/>
</dbReference>
<name>A0A516SMB7_9NEIS</name>
<dbReference type="Gene3D" id="1.10.10.10">
    <property type="entry name" value="Winged helix-like DNA-binding domain superfamily/Winged helix DNA-binding domain"/>
    <property type="match status" value="1"/>
</dbReference>
<comment type="similarity">
    <text evidence="1">Belongs to the DprA/Smf family.</text>
</comment>
<feature type="domain" description="DprA winged helix" evidence="3">
    <location>
        <begin position="286"/>
        <end position="340"/>
    </location>
</feature>
<proteinExistence type="inferred from homology"/>
<dbReference type="Pfam" id="PF17782">
    <property type="entry name" value="WHD_DprA"/>
    <property type="match status" value="1"/>
</dbReference>
<evidence type="ECO:0000259" key="2">
    <source>
        <dbReference type="Pfam" id="PF02481"/>
    </source>
</evidence>
<evidence type="ECO:0000259" key="3">
    <source>
        <dbReference type="Pfam" id="PF17782"/>
    </source>
</evidence>
<dbReference type="AlphaFoldDB" id="A0A516SMB7"/>
<feature type="domain" description="Smf/DprA SLOG" evidence="2">
    <location>
        <begin position="62"/>
        <end position="270"/>
    </location>
</feature>
<dbReference type="Pfam" id="PF02481">
    <property type="entry name" value="DNA_processg_A"/>
    <property type="match status" value="1"/>
</dbReference>
<dbReference type="NCBIfam" id="TIGR00732">
    <property type="entry name" value="dprA"/>
    <property type="match status" value="1"/>
</dbReference>
<dbReference type="Gene3D" id="3.40.50.450">
    <property type="match status" value="1"/>
</dbReference>
<gene>
    <name evidence="4" type="primary">dprA</name>
    <name evidence="4" type="ORF">FNU76_12830</name>
</gene>
<dbReference type="Proteomes" id="UP000317550">
    <property type="component" value="Chromosome"/>
</dbReference>
<dbReference type="KEGG" id="cari:FNU76_12830"/>
<protein>
    <submittedName>
        <fullName evidence="4">DNA-protecting protein DprA</fullName>
    </submittedName>
</protein>
<sequence length="346" mass="36128">MGPSHAIRLLTAFGSPDRILSASTAALARHLPPKLTHALEQGPPASMLAHAHAWLAQPGNHLLTLADTDYPAQLLQIADPPPLLYAKGHTALLNRSILAVVGSRNATPQGLRNAEAFARDLSQRGWCIVSGLALGIDTAAHRGGLAGRGATIAVVGTGLDIVYPASNHALAHRIAAEGLMLSEFPLGTPGRPGNFPRRNRLISGLARGVLVVEAALQSGSLITAREAAEQGREVFAIPGSIHSPLAKGCHQLLKQGAKLVEQAVDILEELGESPTVTSPARCAAQANLPDTAQASLLAALGHDPLDIDTLTARAGLTPEQVYAMLLSLEMMGQVAKLPGGRYQRLV</sequence>
<dbReference type="EMBL" id="CP041730">
    <property type="protein sequence ID" value="QDQ29307.1"/>
    <property type="molecule type" value="Genomic_DNA"/>
</dbReference>
<reference evidence="5" key="1">
    <citation type="submission" date="2019-07" db="EMBL/GenBank/DDBJ databases">
        <title>Chitinimonas sp. nov., isolated from Ny-Alesund, arctica soil.</title>
        <authorList>
            <person name="Xu Q."/>
            <person name="Peng F."/>
        </authorList>
    </citation>
    <scope>NUCLEOTIDE SEQUENCE [LARGE SCALE GENOMIC DNA]</scope>
    <source>
        <strain evidence="5">R3-44</strain>
    </source>
</reference>